<dbReference type="KEGG" id="mhk:DFR87_09650"/>
<dbReference type="AlphaFoldDB" id="A0A2U9IXD0"/>
<feature type="domain" description="Gins15 C-terminal" evidence="2">
    <location>
        <begin position="73"/>
        <end position="122"/>
    </location>
</feature>
<sequence>MEKVVSTFKRLRYKYKDKIHDAEIKVYSEIADSLFEMRLIKAIEGKEIKESFDSWQNEAMGKMRELYVNYLTGAYVTVNGKIFCEVKSDLSVDGITLTQGDYVMLSVKRAFSLWLAGYVEPCLIASMK</sequence>
<evidence type="ECO:0000313" key="4">
    <source>
        <dbReference type="Proteomes" id="UP000247586"/>
    </source>
</evidence>
<dbReference type="STRING" id="1293036.GCA_001315825_01986"/>
<feature type="domain" description="Gins15 N-terminal" evidence="1">
    <location>
        <begin position="2"/>
        <end position="53"/>
    </location>
</feature>
<dbReference type="Proteomes" id="UP000247586">
    <property type="component" value="Chromosome"/>
</dbReference>
<dbReference type="OrthoDB" id="34038at2157"/>
<name>A0A2U9IXD0_9CREN</name>
<accession>A0A2U9IXD0</accession>
<organism evidence="3 4">
    <name type="scientific">Metallosphaera hakonensis JCM 8857 = DSM 7519</name>
    <dbReference type="NCBI Taxonomy" id="1293036"/>
    <lineage>
        <taxon>Archaea</taxon>
        <taxon>Thermoproteota</taxon>
        <taxon>Thermoprotei</taxon>
        <taxon>Sulfolobales</taxon>
        <taxon>Sulfolobaceae</taxon>
        <taxon>Metallosphaera</taxon>
    </lineage>
</organism>
<dbReference type="Pfam" id="PF25864">
    <property type="entry name" value="Gins15_N"/>
    <property type="match status" value="1"/>
</dbReference>
<dbReference type="InterPro" id="IPR059061">
    <property type="entry name" value="Gins15_N"/>
</dbReference>
<protein>
    <submittedName>
        <fullName evidence="3">Uncharacterized protein</fullName>
    </submittedName>
</protein>
<proteinExistence type="predicted"/>
<dbReference type="EMBL" id="CP029287">
    <property type="protein sequence ID" value="AWS00667.1"/>
    <property type="molecule type" value="Genomic_DNA"/>
</dbReference>
<dbReference type="Pfam" id="PF25865">
    <property type="entry name" value="Gins15_C"/>
    <property type="match status" value="1"/>
</dbReference>
<evidence type="ECO:0000259" key="1">
    <source>
        <dbReference type="Pfam" id="PF25864"/>
    </source>
</evidence>
<keyword evidence="4" id="KW-1185">Reference proteome</keyword>
<evidence type="ECO:0000313" key="3">
    <source>
        <dbReference type="EMBL" id="AWS00667.1"/>
    </source>
</evidence>
<gene>
    <name evidence="3" type="ORF">DFR87_09650</name>
</gene>
<dbReference type="InterPro" id="IPR059062">
    <property type="entry name" value="Gins15_C"/>
</dbReference>
<reference evidence="3" key="1">
    <citation type="submission" date="2018-05" db="EMBL/GenBank/DDBJ databases">
        <title>Complete Genome Sequences of Extremely Thermoacidophilic, Metal-Mobilizing Type-Strain Members of the Archaeal Family Sulfolobaceae: Acidianus brierleyi DSM-1651T, Acidianus sulfidivorans DSM-18786T, Metallosphaera hakonensis DSM-7519T, and Metallosphaera prunae DSM-10039T.</title>
        <authorList>
            <person name="Counts J.A."/>
            <person name="Kelly R.M."/>
        </authorList>
    </citation>
    <scope>NUCLEOTIDE SEQUENCE [LARGE SCALE GENOMIC DNA]</scope>
    <source>
        <strain evidence="3">HO1-1</strain>
    </source>
</reference>
<evidence type="ECO:0000259" key="2">
    <source>
        <dbReference type="Pfam" id="PF25865"/>
    </source>
</evidence>